<sequence>MRLLNVKTLQLEEFSEYELLVHRTTIEQLAIATGLPIIEYAILSHTWGEEEVVFDDIRLNLRSTRRKKGFAKIKRCCDQATKDGLKYVWIDSCCIDKRSSAELTEAINSMYKWYQWADVCYIYLSDVEADGYSPAAHENDQFSRSRWFGRGWTLQELLASTHVKFFSKDWESLGPNIVRHNFERDEADDDESQLLTKLARVTRIPYELLSGQSFVEQYSVAQKMSWASRRETTRSEDMAYSLMGIFKVNMPVLYGEGPLRAFRRLQHEIIKTTPDQSIFCWVAYLPKRFPGILAERPSEFGTSFDIQQHPESGSAIFSMTNWGLQIRGLSLFKVEDGFPFERDFELYFAVLGCTTETKLDDGTAPLVGIYLTRVLDPLSDMDCGVWRRVHDTECRVDPSALQRLFSKDKEIFVVETDQLIDRELKANRINEWDASFFRAWRGLY</sequence>
<name>A0AAJ0FJQ9_9PEZI</name>
<gene>
    <name evidence="3" type="ORF">QBC33DRAFT_314517</name>
</gene>
<dbReference type="EMBL" id="MU839001">
    <property type="protein sequence ID" value="KAK1770202.1"/>
    <property type="molecule type" value="Genomic_DNA"/>
</dbReference>
<comment type="caution">
    <text evidence="3">The sequence shown here is derived from an EMBL/GenBank/DDBJ whole genome shotgun (WGS) entry which is preliminary data.</text>
</comment>
<organism evidence="3 4">
    <name type="scientific">Phialemonium atrogriseum</name>
    <dbReference type="NCBI Taxonomy" id="1093897"/>
    <lineage>
        <taxon>Eukaryota</taxon>
        <taxon>Fungi</taxon>
        <taxon>Dikarya</taxon>
        <taxon>Ascomycota</taxon>
        <taxon>Pezizomycotina</taxon>
        <taxon>Sordariomycetes</taxon>
        <taxon>Sordariomycetidae</taxon>
        <taxon>Cephalothecales</taxon>
        <taxon>Cephalothecaceae</taxon>
        <taxon>Phialemonium</taxon>
    </lineage>
</organism>
<dbReference type="Pfam" id="PF26640">
    <property type="entry name" value="DUF8212"/>
    <property type="match status" value="1"/>
</dbReference>
<protein>
    <submittedName>
        <fullName evidence="3">Heterokaryon incompatibility protein-domain-containing protein</fullName>
    </submittedName>
</protein>
<keyword evidence="4" id="KW-1185">Reference proteome</keyword>
<dbReference type="RefSeq" id="XP_060286415.1">
    <property type="nucleotide sequence ID" value="XM_060423528.1"/>
</dbReference>
<dbReference type="InterPro" id="IPR010730">
    <property type="entry name" value="HET"/>
</dbReference>
<evidence type="ECO:0000259" key="2">
    <source>
        <dbReference type="Pfam" id="PF26640"/>
    </source>
</evidence>
<dbReference type="AlphaFoldDB" id="A0AAJ0FJQ9"/>
<dbReference type="InterPro" id="IPR058525">
    <property type="entry name" value="DUF8212"/>
</dbReference>
<evidence type="ECO:0000313" key="3">
    <source>
        <dbReference type="EMBL" id="KAK1770202.1"/>
    </source>
</evidence>
<accession>A0AAJ0FJQ9</accession>
<dbReference type="Pfam" id="PF06985">
    <property type="entry name" value="HET"/>
    <property type="match status" value="1"/>
</dbReference>
<feature type="domain" description="Heterokaryon incompatibility" evidence="1">
    <location>
        <begin position="40"/>
        <end position="137"/>
    </location>
</feature>
<evidence type="ECO:0000259" key="1">
    <source>
        <dbReference type="Pfam" id="PF06985"/>
    </source>
</evidence>
<dbReference type="Proteomes" id="UP001244011">
    <property type="component" value="Unassembled WGS sequence"/>
</dbReference>
<proteinExistence type="predicted"/>
<feature type="domain" description="DUF8212" evidence="2">
    <location>
        <begin position="260"/>
        <end position="287"/>
    </location>
</feature>
<dbReference type="PANTHER" id="PTHR10622">
    <property type="entry name" value="HET DOMAIN-CONTAINING PROTEIN"/>
    <property type="match status" value="1"/>
</dbReference>
<reference evidence="3" key="1">
    <citation type="submission" date="2023-06" db="EMBL/GenBank/DDBJ databases">
        <title>Genome-scale phylogeny and comparative genomics of the fungal order Sordariales.</title>
        <authorList>
            <consortium name="Lawrence Berkeley National Laboratory"/>
            <person name="Hensen N."/>
            <person name="Bonometti L."/>
            <person name="Westerberg I."/>
            <person name="Brannstrom I.O."/>
            <person name="Guillou S."/>
            <person name="Cros-Aarteil S."/>
            <person name="Calhoun S."/>
            <person name="Haridas S."/>
            <person name="Kuo A."/>
            <person name="Mondo S."/>
            <person name="Pangilinan J."/>
            <person name="Riley R."/>
            <person name="Labutti K."/>
            <person name="Andreopoulos B."/>
            <person name="Lipzen A."/>
            <person name="Chen C."/>
            <person name="Yanf M."/>
            <person name="Daum C."/>
            <person name="Ng V."/>
            <person name="Clum A."/>
            <person name="Steindorff A."/>
            <person name="Ohm R."/>
            <person name="Martin F."/>
            <person name="Silar P."/>
            <person name="Natvig D."/>
            <person name="Lalanne C."/>
            <person name="Gautier V."/>
            <person name="Ament-Velasquez S.L."/>
            <person name="Kruys A."/>
            <person name="Hutchinson M.I."/>
            <person name="Powell A.J."/>
            <person name="Barry K."/>
            <person name="Miller A.N."/>
            <person name="Grigoriev I.V."/>
            <person name="Debuchy R."/>
            <person name="Gladieux P."/>
            <person name="Thoren M.H."/>
            <person name="Johannesson H."/>
        </authorList>
    </citation>
    <scope>NUCLEOTIDE SEQUENCE</scope>
    <source>
        <strain evidence="3">8032-3</strain>
    </source>
</reference>
<dbReference type="GeneID" id="85306715"/>
<dbReference type="PANTHER" id="PTHR10622:SF12">
    <property type="entry name" value="HET DOMAIN-CONTAINING PROTEIN"/>
    <property type="match status" value="1"/>
</dbReference>
<evidence type="ECO:0000313" key="4">
    <source>
        <dbReference type="Proteomes" id="UP001244011"/>
    </source>
</evidence>